<evidence type="ECO:0000256" key="9">
    <source>
        <dbReference type="ARBA" id="ARBA00022679"/>
    </source>
</evidence>
<feature type="domain" description="Serine hydroxymethyltransferase-like" evidence="14">
    <location>
        <begin position="4"/>
        <end position="380"/>
    </location>
</feature>
<dbReference type="GO" id="GO:0004372">
    <property type="term" value="F:glycine hydroxymethyltransferase activity"/>
    <property type="evidence" value="ECO:0007669"/>
    <property type="project" value="UniProtKB-UniRule"/>
</dbReference>
<dbReference type="InterPro" id="IPR001085">
    <property type="entry name" value="Ser_HO-MeTrfase"/>
</dbReference>
<dbReference type="GeneID" id="72371360"/>
<reference evidence="15 16" key="1">
    <citation type="journal article" date="2019" name="Environ. Microbiol.">
        <title>An active ?-lactamase is a part of an orchestrated cell wall stress resistance network of Bacillus subtilis and related rhizosphere species.</title>
        <authorList>
            <person name="Bucher T."/>
            <person name="Keren-Paz A."/>
            <person name="Hausser J."/>
            <person name="Olender T."/>
            <person name="Cytryn E."/>
            <person name="Kolodkin-Gal I."/>
        </authorList>
    </citation>
    <scope>NUCLEOTIDE SEQUENCE [LARGE SCALE GENOMIC DNA]</scope>
    <source>
        <strain evidence="15 16">I4</strain>
    </source>
</reference>
<evidence type="ECO:0000256" key="12">
    <source>
        <dbReference type="HAMAP-Rule" id="MF_00051"/>
    </source>
</evidence>
<dbReference type="InterPro" id="IPR015421">
    <property type="entry name" value="PyrdxlP-dep_Trfase_major"/>
</dbReference>
<evidence type="ECO:0000313" key="15">
    <source>
        <dbReference type="EMBL" id="TKH14924.1"/>
    </source>
</evidence>
<dbReference type="SUPFAM" id="SSF53383">
    <property type="entry name" value="PLP-dependent transferases"/>
    <property type="match status" value="1"/>
</dbReference>
<evidence type="ECO:0000256" key="5">
    <source>
        <dbReference type="ARBA" id="ARBA00011738"/>
    </source>
</evidence>
<comment type="caution">
    <text evidence="15">The sequence shown here is derived from an EMBL/GenBank/DDBJ whole genome shotgun (WGS) entry which is preliminary data.</text>
</comment>
<dbReference type="FunFam" id="3.40.640.10:FF:000001">
    <property type="entry name" value="Serine hydroxymethyltransferase"/>
    <property type="match status" value="1"/>
</dbReference>
<evidence type="ECO:0000256" key="2">
    <source>
        <dbReference type="ARBA" id="ARBA00001933"/>
    </source>
</evidence>
<keyword evidence="7 12" id="KW-0554">One-carbon metabolism</keyword>
<evidence type="ECO:0000256" key="13">
    <source>
        <dbReference type="PIRSR" id="PIRSR000412-50"/>
    </source>
</evidence>
<feature type="binding site" evidence="12">
    <location>
        <position position="240"/>
    </location>
    <ligand>
        <name>(6S)-5,6,7,8-tetrahydrofolate</name>
        <dbReference type="ChEBI" id="CHEBI:57453"/>
    </ligand>
</feature>
<dbReference type="PANTHER" id="PTHR11680:SF35">
    <property type="entry name" value="SERINE HYDROXYMETHYLTRANSFERASE 1"/>
    <property type="match status" value="1"/>
</dbReference>
<accession>A0A9X8ZK49</accession>
<dbReference type="GO" id="GO:0030170">
    <property type="term" value="F:pyridoxal phosphate binding"/>
    <property type="evidence" value="ECO:0007669"/>
    <property type="project" value="UniProtKB-UniRule"/>
</dbReference>
<keyword evidence="10 12" id="KW-0663">Pyridoxal phosphate</keyword>
<comment type="subunit">
    <text evidence="5 12">Homodimer.</text>
</comment>
<comment type="similarity">
    <text evidence="4 12">Belongs to the SHMT family.</text>
</comment>
<dbReference type="PANTHER" id="PTHR11680">
    <property type="entry name" value="SERINE HYDROXYMETHYLTRANSFERASE"/>
    <property type="match status" value="1"/>
</dbReference>
<dbReference type="PROSITE" id="PS00096">
    <property type="entry name" value="SHMT"/>
    <property type="match status" value="1"/>
</dbReference>
<keyword evidence="9 12" id="KW-0808">Transferase</keyword>
<protein>
    <recommendedName>
        <fullName evidence="12">Serine hydroxymethyltransferase</fullName>
        <shortName evidence="12">SHMT</shortName>
        <shortName evidence="12">Serine methylase</shortName>
        <ecNumber evidence="12">2.1.2.1</ecNumber>
    </recommendedName>
</protein>
<dbReference type="InterPro" id="IPR015424">
    <property type="entry name" value="PyrdxlP-dep_Trfase"/>
</dbReference>
<dbReference type="EMBL" id="SZNT01000035">
    <property type="protein sequence ID" value="TKH14924.1"/>
    <property type="molecule type" value="Genomic_DNA"/>
</dbReference>
<comment type="function">
    <text evidence="11">Catalyzes the reversible interconversion of serine and glycine with tetrahydrofolate (THF) serving as the one-carbon carrier. This reaction serves as the major source of one-carbon groups required for the biosynthesis of purines, thymidylate, methionine, and other important biomolecules. Also exhibits THF-independent aldolase activity toward beta-hydroxyamino acids, producing glycine and aldehydes, via a retro-aldol mechanism. Thus, is able to catalyze the cleavage of L-allo-threonine.</text>
</comment>
<evidence type="ECO:0000256" key="1">
    <source>
        <dbReference type="ARBA" id="ARBA00001528"/>
    </source>
</evidence>
<dbReference type="GO" id="GO:0019264">
    <property type="term" value="P:glycine biosynthetic process from serine"/>
    <property type="evidence" value="ECO:0007669"/>
    <property type="project" value="UniProtKB-UniRule"/>
</dbReference>
<organism evidence="15 16">
    <name type="scientific">Peribacillus simplex</name>
    <dbReference type="NCBI Taxonomy" id="1478"/>
    <lineage>
        <taxon>Bacteria</taxon>
        <taxon>Bacillati</taxon>
        <taxon>Bacillota</taxon>
        <taxon>Bacilli</taxon>
        <taxon>Bacillales</taxon>
        <taxon>Bacillaceae</taxon>
        <taxon>Peribacillus</taxon>
    </lineage>
</organism>
<comment type="caution">
    <text evidence="12">Lacks conserved residue(s) required for the propagation of feature annotation.</text>
</comment>
<dbReference type="HAMAP" id="MF_00051">
    <property type="entry name" value="SHMT"/>
    <property type="match status" value="1"/>
</dbReference>
<dbReference type="Gene3D" id="3.40.640.10">
    <property type="entry name" value="Type I PLP-dependent aspartate aminotransferase-like (Major domain)"/>
    <property type="match status" value="1"/>
</dbReference>
<dbReference type="FunFam" id="3.90.1150.10:FF:000003">
    <property type="entry name" value="Serine hydroxymethyltransferase"/>
    <property type="match status" value="1"/>
</dbReference>
<evidence type="ECO:0000256" key="3">
    <source>
        <dbReference type="ARBA" id="ARBA00004496"/>
    </source>
</evidence>
<comment type="pathway">
    <text evidence="12">Amino-acid biosynthesis; glycine biosynthesis; glycine from L-serine: step 1/1.</text>
</comment>
<feature type="site" description="Plays an important role in substrate specificity" evidence="12">
    <location>
        <position position="225"/>
    </location>
</feature>
<keyword evidence="6 12" id="KW-0963">Cytoplasm</keyword>
<feature type="binding site" evidence="12">
    <location>
        <begin position="121"/>
        <end position="123"/>
    </location>
    <ligand>
        <name>(6S)-5,6,7,8-tetrahydrofolate</name>
        <dbReference type="ChEBI" id="CHEBI:57453"/>
    </ligand>
</feature>
<evidence type="ECO:0000256" key="8">
    <source>
        <dbReference type="ARBA" id="ARBA00022605"/>
    </source>
</evidence>
<dbReference type="GO" id="GO:0005829">
    <property type="term" value="C:cytosol"/>
    <property type="evidence" value="ECO:0007669"/>
    <property type="project" value="TreeGrafter"/>
</dbReference>
<dbReference type="RefSeq" id="WP_053536892.1">
    <property type="nucleotide sequence ID" value="NZ_JACLIF010000012.1"/>
</dbReference>
<gene>
    <name evidence="12" type="primary">glyA</name>
    <name evidence="15" type="ORF">FC678_03620</name>
</gene>
<dbReference type="InterPro" id="IPR019798">
    <property type="entry name" value="Ser_HO-MeTrfase_PLP_BS"/>
</dbReference>
<feature type="modified residue" description="N6-(pyridoxal phosphate)lysine" evidence="12 13">
    <location>
        <position position="226"/>
    </location>
</feature>
<evidence type="ECO:0000256" key="7">
    <source>
        <dbReference type="ARBA" id="ARBA00022563"/>
    </source>
</evidence>
<dbReference type="InterPro" id="IPR049943">
    <property type="entry name" value="Ser_HO-MeTrfase-like"/>
</dbReference>
<dbReference type="Proteomes" id="UP000309170">
    <property type="component" value="Unassembled WGS sequence"/>
</dbReference>
<evidence type="ECO:0000313" key="16">
    <source>
        <dbReference type="Proteomes" id="UP000309170"/>
    </source>
</evidence>
<comment type="cofactor">
    <cofactor evidence="2 12 13">
        <name>pyridoxal 5'-phosphate</name>
        <dbReference type="ChEBI" id="CHEBI:597326"/>
    </cofactor>
</comment>
<proteinExistence type="inferred from homology"/>
<comment type="subcellular location">
    <subcellularLocation>
        <location evidence="3 12">Cytoplasm</location>
    </subcellularLocation>
</comment>
<evidence type="ECO:0000256" key="6">
    <source>
        <dbReference type="ARBA" id="ARBA00022490"/>
    </source>
</evidence>
<dbReference type="InterPro" id="IPR039429">
    <property type="entry name" value="SHMT-like_dom"/>
</dbReference>
<dbReference type="AlphaFoldDB" id="A0A9X8ZK49"/>
<dbReference type="Gene3D" id="3.90.1150.10">
    <property type="entry name" value="Aspartate Aminotransferase, domain 1"/>
    <property type="match status" value="1"/>
</dbReference>
<dbReference type="EC" id="2.1.2.1" evidence="12"/>
<evidence type="ECO:0000256" key="4">
    <source>
        <dbReference type="ARBA" id="ARBA00006376"/>
    </source>
</evidence>
<dbReference type="PIRSF" id="PIRSF000412">
    <property type="entry name" value="SHMT"/>
    <property type="match status" value="1"/>
</dbReference>
<evidence type="ECO:0000256" key="11">
    <source>
        <dbReference type="ARBA" id="ARBA00054606"/>
    </source>
</evidence>
<dbReference type="Pfam" id="PF00464">
    <property type="entry name" value="SHMT"/>
    <property type="match status" value="1"/>
</dbReference>
<dbReference type="OrthoDB" id="9803846at2"/>
<comment type="pathway">
    <text evidence="12">One-carbon metabolism; tetrahydrofolate interconversion.</text>
</comment>
<evidence type="ECO:0000256" key="10">
    <source>
        <dbReference type="ARBA" id="ARBA00022898"/>
    </source>
</evidence>
<dbReference type="GO" id="GO:0035999">
    <property type="term" value="P:tetrahydrofolate interconversion"/>
    <property type="evidence" value="ECO:0007669"/>
    <property type="project" value="UniProtKB-UniRule"/>
</dbReference>
<evidence type="ECO:0000259" key="14">
    <source>
        <dbReference type="Pfam" id="PF00464"/>
    </source>
</evidence>
<dbReference type="NCBIfam" id="NF000586">
    <property type="entry name" value="PRK00011.1"/>
    <property type="match status" value="1"/>
</dbReference>
<name>A0A9X8ZK49_9BACI</name>
<dbReference type="CDD" id="cd00378">
    <property type="entry name" value="SHMT"/>
    <property type="match status" value="1"/>
</dbReference>
<feature type="binding site" evidence="12">
    <location>
        <position position="117"/>
    </location>
    <ligand>
        <name>(6S)-5,6,7,8-tetrahydrofolate</name>
        <dbReference type="ChEBI" id="CHEBI:57453"/>
    </ligand>
</feature>
<comment type="catalytic activity">
    <reaction evidence="1 12">
        <text>(6R)-5,10-methylene-5,6,7,8-tetrahydrofolate + glycine + H2O = (6S)-5,6,7,8-tetrahydrofolate + L-serine</text>
        <dbReference type="Rhea" id="RHEA:15481"/>
        <dbReference type="ChEBI" id="CHEBI:15377"/>
        <dbReference type="ChEBI" id="CHEBI:15636"/>
        <dbReference type="ChEBI" id="CHEBI:33384"/>
        <dbReference type="ChEBI" id="CHEBI:57305"/>
        <dbReference type="ChEBI" id="CHEBI:57453"/>
        <dbReference type="EC" id="2.1.2.1"/>
    </reaction>
</comment>
<keyword evidence="8 12" id="KW-0028">Amino-acid biosynthesis</keyword>
<dbReference type="InterPro" id="IPR015422">
    <property type="entry name" value="PyrdxlP-dep_Trfase_small"/>
</dbReference>
<sequence>MNRLAKQDEQVFNAIQLELGRQRSKIELIASENFVSEAVMEAQGSVLTNKYAEGYPGKRYYGGCEYVDIVEDLARERAKEIFGGEYVNVQPHSGAQANMAVYFTVLQTGDTVLGMNLSHGGHLTHGSPVNFSGVNYNFVEYGVDEKDHRIDYNDVLEKARQHKPKLIVAGASAYPREIDFKRFREIADEVGAYLMVDMAHIAGLVAAGLHQSPIPYADFVTTTTHKTLRGPRGGMIICKEEFGKKIDKSIFPGIQGGPLMHVISAKAVAFGEALQDDFKVYAQQIIDNAKRLGEGLKKEGFTLVSDGTDNHLILLDVRSTGLTGKIAEHVLDEIGITVNKNAIPYDPEKPFVTSGIRIGTAAVTSRGFGLEDMDEIAAIIGLVLKNNEDAAKLEEAKQRVESLANKFELYPSL</sequence>